<dbReference type="CDD" id="cd00093">
    <property type="entry name" value="HTH_XRE"/>
    <property type="match status" value="1"/>
</dbReference>
<dbReference type="PANTHER" id="PTHR46558">
    <property type="entry name" value="TRACRIPTIONAL REGULATORY PROTEIN-RELATED-RELATED"/>
    <property type="match status" value="1"/>
</dbReference>
<accession>A0A1D8GJB8</accession>
<keyword evidence="4" id="KW-1185">Reference proteome</keyword>
<dbReference type="EMBL" id="CP017269">
    <property type="protein sequence ID" value="AOT71018.1"/>
    <property type="molecule type" value="Genomic_DNA"/>
</dbReference>
<sequence>MSRIGNKIKEERIKRGLSPKQLGKKCGVTESFILEVESGKKIINERLIEQISKALGVNLEENIILEPANEERIEAPKAKKIETPAVKREAVEPLEQWDNALANIIKKIPIYDIQMEQVKGHKSFPIIDRKVEGVNPDKLVYIEIPDQNMSGFRMQKGDRTLVFLNNQWVDNSFLLLETEGNKMIRKVKRAEGNKIQLISNVHEPKSIIKEMKEVKILGRCMRIEIDLVKN</sequence>
<dbReference type="InterPro" id="IPR001387">
    <property type="entry name" value="Cro/C1-type_HTH"/>
</dbReference>
<reference evidence="3 4" key="1">
    <citation type="submission" date="2016-09" db="EMBL/GenBank/DDBJ databases">
        <title>Genomic analysis reveals versatility of anaerobic energy metabolism of Geosporobacter ferrireducens IRF9 of phylum Firmicutes.</title>
        <authorList>
            <person name="Kim S.-J."/>
        </authorList>
    </citation>
    <scope>NUCLEOTIDE SEQUENCE [LARGE SCALE GENOMIC DNA]</scope>
    <source>
        <strain evidence="3 4">IRF9</strain>
    </source>
</reference>
<dbReference type="RefSeq" id="WP_069978399.1">
    <property type="nucleotide sequence ID" value="NZ_CP017269.1"/>
</dbReference>
<feature type="domain" description="HTH cro/C1-type" evidence="2">
    <location>
        <begin position="8"/>
        <end position="62"/>
    </location>
</feature>
<dbReference type="Proteomes" id="UP000095743">
    <property type="component" value="Chromosome"/>
</dbReference>
<dbReference type="Pfam" id="PF00717">
    <property type="entry name" value="Peptidase_S24"/>
    <property type="match status" value="1"/>
</dbReference>
<dbReference type="SUPFAM" id="SSF51306">
    <property type="entry name" value="LexA/Signal peptidase"/>
    <property type="match status" value="1"/>
</dbReference>
<dbReference type="Pfam" id="PF01381">
    <property type="entry name" value="HTH_3"/>
    <property type="match status" value="1"/>
</dbReference>
<evidence type="ECO:0000313" key="3">
    <source>
        <dbReference type="EMBL" id="AOT71018.1"/>
    </source>
</evidence>
<evidence type="ECO:0000256" key="1">
    <source>
        <dbReference type="ARBA" id="ARBA00023125"/>
    </source>
</evidence>
<dbReference type="InterPro" id="IPR036286">
    <property type="entry name" value="LexA/Signal_pep-like_sf"/>
</dbReference>
<dbReference type="PANTHER" id="PTHR46558:SF3">
    <property type="entry name" value="TRANSCRIPTIONAL REGULATOR"/>
    <property type="match status" value="1"/>
</dbReference>
<protein>
    <recommendedName>
        <fullName evidence="2">HTH cro/C1-type domain-containing protein</fullName>
    </recommendedName>
</protein>
<dbReference type="InterPro" id="IPR010982">
    <property type="entry name" value="Lambda_DNA-bd_dom_sf"/>
</dbReference>
<dbReference type="Gene3D" id="2.10.109.10">
    <property type="entry name" value="Umud Fragment, subunit A"/>
    <property type="match status" value="1"/>
</dbReference>
<evidence type="ECO:0000313" key="4">
    <source>
        <dbReference type="Proteomes" id="UP000095743"/>
    </source>
</evidence>
<dbReference type="SMART" id="SM00530">
    <property type="entry name" value="HTH_XRE"/>
    <property type="match status" value="1"/>
</dbReference>
<dbReference type="PROSITE" id="PS50943">
    <property type="entry name" value="HTH_CROC1"/>
    <property type="match status" value="1"/>
</dbReference>
<dbReference type="GO" id="GO:0003677">
    <property type="term" value="F:DNA binding"/>
    <property type="evidence" value="ECO:0007669"/>
    <property type="project" value="UniProtKB-KW"/>
</dbReference>
<dbReference type="KEGG" id="gfe:Gferi_16515"/>
<dbReference type="STRING" id="1424294.Gferi_16515"/>
<proteinExistence type="predicted"/>
<dbReference type="Gene3D" id="1.10.260.40">
    <property type="entry name" value="lambda repressor-like DNA-binding domains"/>
    <property type="match status" value="1"/>
</dbReference>
<dbReference type="AlphaFoldDB" id="A0A1D8GJB8"/>
<dbReference type="InterPro" id="IPR015927">
    <property type="entry name" value="Peptidase_S24_S26A/B/C"/>
</dbReference>
<gene>
    <name evidence="3" type="ORF">Gferi_16515</name>
</gene>
<evidence type="ECO:0000259" key="2">
    <source>
        <dbReference type="PROSITE" id="PS50943"/>
    </source>
</evidence>
<keyword evidence="1" id="KW-0238">DNA-binding</keyword>
<name>A0A1D8GJB8_9FIRM</name>
<dbReference type="SUPFAM" id="SSF47413">
    <property type="entry name" value="lambda repressor-like DNA-binding domains"/>
    <property type="match status" value="1"/>
</dbReference>
<organism evidence="3 4">
    <name type="scientific">Geosporobacter ferrireducens</name>
    <dbReference type="NCBI Taxonomy" id="1424294"/>
    <lineage>
        <taxon>Bacteria</taxon>
        <taxon>Bacillati</taxon>
        <taxon>Bacillota</taxon>
        <taxon>Clostridia</taxon>
        <taxon>Peptostreptococcales</taxon>
        <taxon>Thermotaleaceae</taxon>
        <taxon>Geosporobacter</taxon>
    </lineage>
</organism>